<dbReference type="InterPro" id="IPR029058">
    <property type="entry name" value="AB_hydrolase_fold"/>
</dbReference>
<proteinExistence type="predicted"/>
<dbReference type="InterPro" id="IPR024499">
    <property type="entry name" value="Mbeg1-like"/>
</dbReference>
<organism evidence="1 2">
    <name type="scientific">Wujia chipingensis</name>
    <dbReference type="NCBI Taxonomy" id="2763670"/>
    <lineage>
        <taxon>Bacteria</taxon>
        <taxon>Bacillati</taxon>
        <taxon>Bacillota</taxon>
        <taxon>Clostridia</taxon>
        <taxon>Lachnospirales</taxon>
        <taxon>Lachnospiraceae</taxon>
        <taxon>Wujia</taxon>
    </lineage>
</organism>
<dbReference type="Proteomes" id="UP000515819">
    <property type="component" value="Chromosome"/>
</dbReference>
<dbReference type="SUPFAM" id="SSF53474">
    <property type="entry name" value="alpha/beta-Hydrolases"/>
    <property type="match status" value="1"/>
</dbReference>
<dbReference type="AlphaFoldDB" id="A0A7G9FNQ9"/>
<keyword evidence="2" id="KW-1185">Reference proteome</keyword>
<reference evidence="1 2" key="1">
    <citation type="submission" date="2020-08" db="EMBL/GenBank/DDBJ databases">
        <authorList>
            <person name="Liu C."/>
            <person name="Sun Q."/>
        </authorList>
    </citation>
    <scope>NUCLEOTIDE SEQUENCE [LARGE SCALE GENOMIC DNA]</scope>
    <source>
        <strain evidence="1 2">NSJ-4</strain>
    </source>
</reference>
<evidence type="ECO:0000313" key="2">
    <source>
        <dbReference type="Proteomes" id="UP000515819"/>
    </source>
</evidence>
<dbReference type="EMBL" id="CP060632">
    <property type="protein sequence ID" value="QNM00191.1"/>
    <property type="molecule type" value="Genomic_DNA"/>
</dbReference>
<dbReference type="RefSeq" id="WP_117781518.1">
    <property type="nucleotide sequence ID" value="NZ_CP060632.1"/>
</dbReference>
<evidence type="ECO:0000313" key="1">
    <source>
        <dbReference type="EMBL" id="QNM00191.1"/>
    </source>
</evidence>
<sequence length="363" mass="40901">MSNIIDYMKWRGDLTFAQDSFNEIDNLILSQLVYVELNNIVPGDEEPTISLLDAAKLFFKQNNEQELLDHVSMTKNAILVFKEMAKSVRFKNVQLSRYVNDINEQEQSQFSAITIKLPDNSTYIAFSGTDATLVGWHEDFNMLYLKQTPGQEKSLAYLNALGNLDTPLRLGGHSKGGNFAIYAGMYCEKSLRDQIIAIYNNDGPGFSKDVVASAAYQNLLPLITTIVPESSVVGRLFEHQEDYVVIKSENKGLKQHDAMSWEVLGNHFVHAVTPANQSLLANQAIREWIALIPREKRKEIVEAVFQILDAAGIETVDDFLTLKLKDIRTIIQTKKKLPRETSDSISDAAFLLIKIMIKTFTST</sequence>
<dbReference type="KEGG" id="wcp:H9Q76_02545"/>
<gene>
    <name evidence="1" type="ORF">H9Q76_02545</name>
</gene>
<accession>A0A7G9FNQ9</accession>
<name>A0A7G9FNQ9_9FIRM</name>
<protein>
    <submittedName>
        <fullName evidence="1">DUF2974 domain-containing protein</fullName>
    </submittedName>
</protein>
<dbReference type="Pfam" id="PF11187">
    <property type="entry name" value="Mbeg1-like"/>
    <property type="match status" value="1"/>
</dbReference>